<evidence type="ECO:0000259" key="1">
    <source>
        <dbReference type="Pfam" id="PF05076"/>
    </source>
</evidence>
<dbReference type="AlphaFoldDB" id="A0A4S2KDY7"/>
<dbReference type="PANTHER" id="PTHR10928">
    <property type="entry name" value="SUPPRESSOR OF FUSED"/>
    <property type="match status" value="1"/>
</dbReference>
<dbReference type="EMBL" id="QBLH01003067">
    <property type="protein sequence ID" value="TGZ45758.1"/>
    <property type="molecule type" value="Genomic_DNA"/>
</dbReference>
<dbReference type="Proteomes" id="UP000310200">
    <property type="component" value="Unassembled WGS sequence"/>
</dbReference>
<gene>
    <name evidence="3" type="ORF">DBV15_09449</name>
</gene>
<dbReference type="InterPro" id="IPR016591">
    <property type="entry name" value="Suppressor_of_fused_euk"/>
</dbReference>
<reference evidence="3 4" key="1">
    <citation type="journal article" date="2019" name="Philos. Trans. R. Soc. Lond., B, Biol. Sci.">
        <title>Ant behaviour and brain gene expression of defending hosts depend on the ecological success of the intruding social parasite.</title>
        <authorList>
            <person name="Kaur R."/>
            <person name="Stoldt M."/>
            <person name="Jongepier E."/>
            <person name="Feldmeyer B."/>
            <person name="Menzel F."/>
            <person name="Bornberg-Bauer E."/>
            <person name="Foitzik S."/>
        </authorList>
    </citation>
    <scope>NUCLEOTIDE SEQUENCE [LARGE SCALE GENOMIC DNA]</scope>
    <source>
        <tissue evidence="3">Whole body</tissue>
    </source>
</reference>
<evidence type="ECO:0000259" key="2">
    <source>
        <dbReference type="Pfam" id="PF12470"/>
    </source>
</evidence>
<keyword evidence="4" id="KW-1185">Reference proteome</keyword>
<feature type="domain" description="Suppressor of fused C-terminal" evidence="2">
    <location>
        <begin position="277"/>
        <end position="462"/>
    </location>
</feature>
<dbReference type="Pfam" id="PF12470">
    <property type="entry name" value="SUFU_C"/>
    <property type="match status" value="1"/>
</dbReference>
<feature type="non-terminal residue" evidence="3">
    <location>
        <position position="1"/>
    </location>
</feature>
<dbReference type="Pfam" id="PF05076">
    <property type="entry name" value="SUFU"/>
    <property type="match status" value="1"/>
</dbReference>
<dbReference type="Gene3D" id="3.30.1360.230">
    <property type="entry name" value="Sufu, C-terminal domain"/>
    <property type="match status" value="1"/>
</dbReference>
<dbReference type="InterPro" id="IPR007768">
    <property type="entry name" value="Suppressor_of_fused"/>
</dbReference>
<accession>A0A4S2KDY7</accession>
<dbReference type="GO" id="GO:0005737">
    <property type="term" value="C:cytoplasm"/>
    <property type="evidence" value="ECO:0007669"/>
    <property type="project" value="TreeGrafter"/>
</dbReference>
<dbReference type="PANTHER" id="PTHR10928:SF2">
    <property type="entry name" value="SUPPRESSOR OF FUSED HOMOLOG"/>
    <property type="match status" value="1"/>
</dbReference>
<dbReference type="SUPFAM" id="SSF103359">
    <property type="entry name" value="Suppressor of Fused, N-terminal domain"/>
    <property type="match status" value="1"/>
</dbReference>
<dbReference type="InterPro" id="IPR038489">
    <property type="entry name" value="SUFU_C_sf"/>
</dbReference>
<proteinExistence type="predicted"/>
<feature type="domain" description="Suppressor of fused-like" evidence="1">
    <location>
        <begin position="88"/>
        <end position="264"/>
    </location>
</feature>
<comment type="caution">
    <text evidence="3">The sequence shown here is derived from an EMBL/GenBank/DDBJ whole genome shotgun (WGS) entry which is preliminary data.</text>
</comment>
<evidence type="ECO:0008006" key="5">
    <source>
        <dbReference type="Google" id="ProtNLM"/>
    </source>
</evidence>
<dbReference type="STRING" id="300112.A0A4S2KDY7"/>
<organism evidence="3 4">
    <name type="scientific">Temnothorax longispinosus</name>
    <dbReference type="NCBI Taxonomy" id="300112"/>
    <lineage>
        <taxon>Eukaryota</taxon>
        <taxon>Metazoa</taxon>
        <taxon>Ecdysozoa</taxon>
        <taxon>Arthropoda</taxon>
        <taxon>Hexapoda</taxon>
        <taxon>Insecta</taxon>
        <taxon>Pterygota</taxon>
        <taxon>Neoptera</taxon>
        <taxon>Endopterygota</taxon>
        <taxon>Hymenoptera</taxon>
        <taxon>Apocrita</taxon>
        <taxon>Aculeata</taxon>
        <taxon>Formicoidea</taxon>
        <taxon>Formicidae</taxon>
        <taxon>Myrmicinae</taxon>
        <taxon>Temnothorax</taxon>
    </lineage>
</organism>
<dbReference type="PIRSF" id="PIRSF011844">
    <property type="entry name" value="Suppressor_of_fused_protein"/>
    <property type="match status" value="1"/>
</dbReference>
<dbReference type="GO" id="GO:0005634">
    <property type="term" value="C:nucleus"/>
    <property type="evidence" value="ECO:0007669"/>
    <property type="project" value="TreeGrafter"/>
</dbReference>
<sequence>KYEKRLMNARIFGVRHRSFMYGANMREREEFSRCFLPGQPAQVSLPPPPPPSPRAPGLDALHSLCKQIYPDQSNPLTVTAVIKYWLGGPDPLDYISMYANSGYPELGVPPHWHYISLGLSDLHGDGRLHPKPGPGRPSGFGFELTFRLARERGETTPPTWPANVMQQLAKYVFNSGNTLMPGDHVSWHAPLDGGNGCITQILMSQDPQLPTSISTPHGDVSFVQIVGVTSEELQAAQHWNGLGVVNLLRSARGCGPWLVTDMRRMHSAMEDDPSIAEKIQCGIERDGSNTSGVSAKCWWVQITNDRSSERYREKRDDSDDDEDVKPIVKTERLSPCEQQDANVSDENSIRALSGLHLTFNLEAGSLLPLAIKGRVMHGRHFTFKSILSHSAVTIVAPSVTGTFVSKEKPYVVQGPWLQVLLSEELSEKMAEEFQVFLNAPDKREIQLPKTFSWPEHNLVITIIND</sequence>
<dbReference type="InterPro" id="IPR037181">
    <property type="entry name" value="SUFU_N"/>
</dbReference>
<name>A0A4S2KDY7_9HYME</name>
<dbReference type="InterPro" id="IPR020941">
    <property type="entry name" value="SUFU-like_domain"/>
</dbReference>
<protein>
    <recommendedName>
        <fullName evidence="5">Suppressor of fused-like protein</fullName>
    </recommendedName>
</protein>
<evidence type="ECO:0000313" key="3">
    <source>
        <dbReference type="EMBL" id="TGZ45758.1"/>
    </source>
</evidence>
<evidence type="ECO:0000313" key="4">
    <source>
        <dbReference type="Proteomes" id="UP000310200"/>
    </source>
</evidence>
<dbReference type="InterPro" id="IPR024314">
    <property type="entry name" value="SUFU_C"/>
</dbReference>